<feature type="compositionally biased region" description="Basic and acidic residues" evidence="1">
    <location>
        <begin position="526"/>
        <end position="542"/>
    </location>
</feature>
<reference evidence="2 3" key="1">
    <citation type="journal article" date="2018" name="Infect. Genet. Evol.">
        <title>Genome-wide analysis of Borrelia turcica and 'Candidatus Borrelia tachyglossi' shows relapsing fever-like genomes with unique genomic links to Lyme disease Borrelia.</title>
        <authorList>
            <person name="Gofton A.W."/>
            <person name="Margos G."/>
            <person name="Fingerle V."/>
            <person name="Hepner S."/>
            <person name="Loh S.M."/>
            <person name="Ryan U."/>
            <person name="Irwin P."/>
            <person name="Oskam C.L."/>
        </authorList>
    </citation>
    <scope>NUCLEOTIDE SEQUENCE [LARGE SCALE GENOMIC DNA]</scope>
    <source>
        <strain evidence="2 3">IST7</strain>
    </source>
</reference>
<accession>A0A386PL89</accession>
<name>A0A386PL89_9SPIR</name>
<gene>
    <name evidence="2" type="ORF">DB313_00815</name>
</gene>
<proteinExistence type="predicted"/>
<dbReference type="OrthoDB" id="350916at2"/>
<dbReference type="AlphaFoldDB" id="A0A386PL89"/>
<feature type="compositionally biased region" description="Basic and acidic residues" evidence="1">
    <location>
        <begin position="549"/>
        <end position="572"/>
    </location>
</feature>
<organism evidence="2 3">
    <name type="scientific">Borrelia turcica IST7</name>
    <dbReference type="NCBI Taxonomy" id="1104446"/>
    <lineage>
        <taxon>Bacteria</taxon>
        <taxon>Pseudomonadati</taxon>
        <taxon>Spirochaetota</taxon>
        <taxon>Spirochaetia</taxon>
        <taxon>Spirochaetales</taxon>
        <taxon>Borreliaceae</taxon>
        <taxon>Borrelia</taxon>
    </lineage>
</organism>
<evidence type="ECO:0000313" key="3">
    <source>
        <dbReference type="Proteomes" id="UP000275571"/>
    </source>
</evidence>
<sequence length="586" mass="68816">MKKLPEIFYLNDKDLDILISQIGISSDTQKMILRIIVEHKQNGIDYAGFIEDYSVKIRSLKGELDFLFRKLYEVRRGIIINRVTPDGEFLPYRMIITEEGSYDFYYYAIEDLFLKHYVGIELFSNLLTVKNIDANLLAFEEKFVTISNSDINLRYFQENASLNKIFVLNSLIVPSGKALYFIEFMKKILFSIASNSMVKDIFVKAKNLKLSEYDRILEDSISGVGVVYNLLLGILENKDEILNKKGVNISKNYFTFLEILNIYISNEKNLEELKTVESIKIDETLKSIEKTMEFRPGFINIDEFRKILKEHSEELSEPEYFLKVANEYFFESKIKDVLPKVFSIKSGIYLYKPCVYSMFLKEFDRILIDIKDELRSELFKILKSGKNSSSILTEEGLDKTLREFISNYDINDYCFKNKVSFLDFIVSHYRRVSKTQNIQTHLKDIIKTEAAKYFKNSNEFLPLYRIYKIDLSSILNSAYKDLGLLKKIVLFLTGKHQSYKEALSRLDIKVGVKSAGLFDPNERMQRQLDKRRKQREDKKEQIRNSYVRKGKEKENLTSKEAKLNKDYSKTEQDEAWTKFGDRLNKK</sequence>
<dbReference type="Proteomes" id="UP000275571">
    <property type="component" value="Chromosome"/>
</dbReference>
<keyword evidence="3" id="KW-1185">Reference proteome</keyword>
<protein>
    <submittedName>
        <fullName evidence="2">Uncharacterized protein</fullName>
    </submittedName>
</protein>
<dbReference type="EMBL" id="CP028884">
    <property type="protein sequence ID" value="AYE36052.1"/>
    <property type="molecule type" value="Genomic_DNA"/>
</dbReference>
<feature type="region of interest" description="Disordered" evidence="1">
    <location>
        <begin position="526"/>
        <end position="572"/>
    </location>
</feature>
<dbReference type="KEGG" id="btur:DB313_00815"/>
<evidence type="ECO:0000313" key="2">
    <source>
        <dbReference type="EMBL" id="AYE36052.1"/>
    </source>
</evidence>
<dbReference type="RefSeq" id="WP_120103972.1">
    <property type="nucleotide sequence ID" value="NZ_CP028884.1"/>
</dbReference>
<evidence type="ECO:0000256" key="1">
    <source>
        <dbReference type="SAM" id="MobiDB-lite"/>
    </source>
</evidence>